<dbReference type="SUPFAM" id="SSF46689">
    <property type="entry name" value="Homeodomain-like"/>
    <property type="match status" value="1"/>
</dbReference>
<dbReference type="PANTHER" id="PTHR43479:SF7">
    <property type="entry name" value="TETR-FAMILY TRANSCRIPTIONAL REGULATOR"/>
    <property type="match status" value="1"/>
</dbReference>
<dbReference type="InterPro" id="IPR001647">
    <property type="entry name" value="HTH_TetR"/>
</dbReference>
<feature type="DNA-binding region" description="H-T-H motif" evidence="2">
    <location>
        <begin position="37"/>
        <end position="56"/>
    </location>
</feature>
<gene>
    <name evidence="4" type="ORF">lacNasYZ03_16610</name>
</gene>
<dbReference type="InterPro" id="IPR050624">
    <property type="entry name" value="HTH-type_Tx_Regulator"/>
</dbReference>
<evidence type="ECO:0000313" key="4">
    <source>
        <dbReference type="EMBL" id="GHW01974.1"/>
    </source>
</evidence>
<organism evidence="4 5">
    <name type="scientific">Lactobacillus nasalidis</name>
    <dbReference type="NCBI Taxonomy" id="2797258"/>
    <lineage>
        <taxon>Bacteria</taxon>
        <taxon>Bacillati</taxon>
        <taxon>Bacillota</taxon>
        <taxon>Bacilli</taxon>
        <taxon>Lactobacillales</taxon>
        <taxon>Lactobacillaceae</taxon>
        <taxon>Lactobacillus</taxon>
    </lineage>
</organism>
<reference evidence="5" key="1">
    <citation type="submission" date="2021-01" db="EMBL/GenBank/DDBJ databases">
        <title>Draft genome sequence of Nasalis larvatus strain YZ03.</title>
        <authorList>
            <person name="Suzuki-Hashido N."/>
            <person name="Tsuchida S."/>
            <person name="Hayakawa T."/>
        </authorList>
    </citation>
    <scope>NUCLEOTIDE SEQUENCE [LARGE SCALE GENOMIC DNA]</scope>
    <source>
        <strain evidence="5">YZ03</strain>
    </source>
</reference>
<comment type="caution">
    <text evidence="4">The sequence shown here is derived from an EMBL/GenBank/DDBJ whole genome shotgun (WGS) entry which is preliminary data.</text>
</comment>
<dbReference type="Gene3D" id="1.10.357.10">
    <property type="entry name" value="Tetracycline Repressor, domain 2"/>
    <property type="match status" value="1"/>
</dbReference>
<sequence>MELQVLLKMDLRVERTLRAIQDSFIDLVLETGFEKVTVRGLARRAQINPKTFYDHYADKYDLVNQLAQEFVDRYQQMLQVRFEGVKMLGTGLTLTPAPENIICELVAQPVMKRLWLALSSINFAGFDFETRVSQALAEYLQAAGITSDPLELDVISTCACKTMNYYFQTGERFSAERQKKLVMLLDALLAQS</sequence>
<evidence type="ECO:0000256" key="1">
    <source>
        <dbReference type="ARBA" id="ARBA00023125"/>
    </source>
</evidence>
<evidence type="ECO:0000256" key="2">
    <source>
        <dbReference type="PROSITE-ProRule" id="PRU00335"/>
    </source>
</evidence>
<name>A0ABQ3WA61_9LACO</name>
<accession>A0ABQ3WA61</accession>
<keyword evidence="5" id="KW-1185">Reference proteome</keyword>
<dbReference type="Proteomes" id="UP000616547">
    <property type="component" value="Unassembled WGS sequence"/>
</dbReference>
<feature type="domain" description="HTH tetR-type" evidence="3">
    <location>
        <begin position="14"/>
        <end position="74"/>
    </location>
</feature>
<dbReference type="InterPro" id="IPR009057">
    <property type="entry name" value="Homeodomain-like_sf"/>
</dbReference>
<dbReference type="EMBL" id="BOCI01000466">
    <property type="protein sequence ID" value="GHW01974.1"/>
    <property type="molecule type" value="Genomic_DNA"/>
</dbReference>
<evidence type="ECO:0000259" key="3">
    <source>
        <dbReference type="PROSITE" id="PS50977"/>
    </source>
</evidence>
<proteinExistence type="predicted"/>
<dbReference type="PANTHER" id="PTHR43479">
    <property type="entry name" value="ACREF/ENVCD OPERON REPRESSOR-RELATED"/>
    <property type="match status" value="1"/>
</dbReference>
<keyword evidence="1 2" id="KW-0238">DNA-binding</keyword>
<dbReference type="PROSITE" id="PS50977">
    <property type="entry name" value="HTH_TETR_2"/>
    <property type="match status" value="1"/>
</dbReference>
<protein>
    <submittedName>
        <fullName evidence="4">AcrR family transcriptional regulator</fullName>
    </submittedName>
</protein>
<evidence type="ECO:0000313" key="5">
    <source>
        <dbReference type="Proteomes" id="UP000616547"/>
    </source>
</evidence>
<dbReference type="Pfam" id="PF00440">
    <property type="entry name" value="TetR_N"/>
    <property type="match status" value="1"/>
</dbReference>